<dbReference type="InParanoid" id="Q54DG9"/>
<keyword evidence="2" id="KW-1185">Reference proteome</keyword>
<dbReference type="SMR" id="Q54DG9"/>
<dbReference type="AlphaFoldDB" id="Q54DG9"/>
<accession>Q54DG9</accession>
<dbReference type="VEuPathDB" id="AmoebaDB:DDB_G0292280"/>
<dbReference type="HOGENOM" id="CLU_1859002_0_0_1"/>
<dbReference type="EMBL" id="AAFI02000189">
    <property type="protein sequence ID" value="EAL61264.1"/>
    <property type="molecule type" value="Genomic_DNA"/>
</dbReference>
<evidence type="ECO:0000313" key="1">
    <source>
        <dbReference type="EMBL" id="EAL61264.1"/>
    </source>
</evidence>
<comment type="caution">
    <text evidence="1">The sequence shown here is derived from an EMBL/GenBank/DDBJ whole genome shotgun (WGS) entry which is preliminary data.</text>
</comment>
<evidence type="ECO:0000313" key="2">
    <source>
        <dbReference type="Proteomes" id="UP000002195"/>
    </source>
</evidence>
<gene>
    <name evidence="1" type="ORF">DDB_G0292280</name>
</gene>
<protein>
    <submittedName>
        <fullName evidence="1">Uncharacterized protein</fullName>
    </submittedName>
</protein>
<reference evidence="1 2" key="1">
    <citation type="journal article" date="2005" name="Nature">
        <title>The genome of the social amoeba Dictyostelium discoideum.</title>
        <authorList>
            <consortium name="The Dictyostelium discoideum Sequencing Consortium"/>
            <person name="Eichinger L."/>
            <person name="Pachebat J.A."/>
            <person name="Glockner G."/>
            <person name="Rajandream M.A."/>
            <person name="Sucgang R."/>
            <person name="Berriman M."/>
            <person name="Song J."/>
            <person name="Olsen R."/>
            <person name="Szafranski K."/>
            <person name="Xu Q."/>
            <person name="Tunggal B."/>
            <person name="Kummerfeld S."/>
            <person name="Madera M."/>
            <person name="Konfortov B.A."/>
            <person name="Rivero F."/>
            <person name="Bankier A.T."/>
            <person name="Lehmann R."/>
            <person name="Hamlin N."/>
            <person name="Davies R."/>
            <person name="Gaudet P."/>
            <person name="Fey P."/>
            <person name="Pilcher K."/>
            <person name="Chen G."/>
            <person name="Saunders D."/>
            <person name="Sodergren E."/>
            <person name="Davis P."/>
            <person name="Kerhornou A."/>
            <person name="Nie X."/>
            <person name="Hall N."/>
            <person name="Anjard C."/>
            <person name="Hemphill L."/>
            <person name="Bason N."/>
            <person name="Farbrother P."/>
            <person name="Desany B."/>
            <person name="Just E."/>
            <person name="Morio T."/>
            <person name="Rost R."/>
            <person name="Churcher C."/>
            <person name="Cooper J."/>
            <person name="Haydock S."/>
            <person name="van Driessche N."/>
            <person name="Cronin A."/>
            <person name="Goodhead I."/>
            <person name="Muzny D."/>
            <person name="Mourier T."/>
            <person name="Pain A."/>
            <person name="Lu M."/>
            <person name="Harper D."/>
            <person name="Lindsay R."/>
            <person name="Hauser H."/>
            <person name="James K."/>
            <person name="Quiles M."/>
            <person name="Madan Babu M."/>
            <person name="Saito T."/>
            <person name="Buchrieser C."/>
            <person name="Wardroper A."/>
            <person name="Felder M."/>
            <person name="Thangavelu M."/>
            <person name="Johnson D."/>
            <person name="Knights A."/>
            <person name="Loulseged H."/>
            <person name="Mungall K."/>
            <person name="Oliver K."/>
            <person name="Price C."/>
            <person name="Quail M.A."/>
            <person name="Urushihara H."/>
            <person name="Hernandez J."/>
            <person name="Rabbinowitsch E."/>
            <person name="Steffen D."/>
            <person name="Sanders M."/>
            <person name="Ma J."/>
            <person name="Kohara Y."/>
            <person name="Sharp S."/>
            <person name="Simmonds M."/>
            <person name="Spiegler S."/>
            <person name="Tivey A."/>
            <person name="Sugano S."/>
            <person name="White B."/>
            <person name="Walker D."/>
            <person name="Woodward J."/>
            <person name="Winckler T."/>
            <person name="Tanaka Y."/>
            <person name="Shaulsky G."/>
            <person name="Schleicher M."/>
            <person name="Weinstock G."/>
            <person name="Rosenthal A."/>
            <person name="Cox E.C."/>
            <person name="Chisholm R.L."/>
            <person name="Gibbs R."/>
            <person name="Loomis W.F."/>
            <person name="Platzer M."/>
            <person name="Kay R.R."/>
            <person name="Williams J."/>
            <person name="Dear P.H."/>
            <person name="Noegel A.A."/>
            <person name="Barrell B."/>
            <person name="Kuspa A."/>
        </authorList>
    </citation>
    <scope>NUCLEOTIDE SEQUENCE [LARGE SCALE GENOMIC DNA]</scope>
    <source>
        <strain evidence="1 2">AX4</strain>
    </source>
</reference>
<proteinExistence type="predicted"/>
<dbReference type="PaxDb" id="44689-DDB0184298"/>
<dbReference type="PANTHER" id="PTHR31768:SF3">
    <property type="entry name" value="B BOX-TYPE DOMAIN-CONTAINING PROTEIN-RELATED"/>
    <property type="match status" value="1"/>
</dbReference>
<dbReference type="PANTHER" id="PTHR31768">
    <property type="entry name" value="B BOX-TYPE DOMAIN-CONTAINING PROTEIN"/>
    <property type="match status" value="1"/>
</dbReference>
<organism evidence="1 2">
    <name type="scientific">Dictyostelium discoideum</name>
    <name type="common">Social amoeba</name>
    <dbReference type="NCBI Taxonomy" id="44689"/>
    <lineage>
        <taxon>Eukaryota</taxon>
        <taxon>Amoebozoa</taxon>
        <taxon>Evosea</taxon>
        <taxon>Eumycetozoa</taxon>
        <taxon>Dictyostelia</taxon>
        <taxon>Dictyosteliales</taxon>
        <taxon>Dictyosteliaceae</taxon>
        <taxon>Dictyostelium</taxon>
    </lineage>
</organism>
<dbReference type="RefSeq" id="XP_629672.1">
    <property type="nucleotide sequence ID" value="XM_629670.1"/>
</dbReference>
<dbReference type="KEGG" id="ddi:DDB_G0292280"/>
<dbReference type="Proteomes" id="UP000002195">
    <property type="component" value="Unassembled WGS sequence"/>
</dbReference>
<sequence>MNILPNGTPYLELGPSIKNLKAGSIPTTVVYIILLNGFNFQLLNGILPSSLQVLYVGAIEKPLLNGSIPSNVSTLVLLDGFNQKISEILPRISVVYVGDIHSEEIPLKSTIQIKKSPSCKQQFNNSNYVYEWEGCKEK</sequence>
<dbReference type="GeneID" id="8628588"/>
<dbReference type="InterPro" id="IPR040328">
    <property type="entry name" value="DDB_G0279899-like"/>
</dbReference>
<name>Q54DG9_DICDI</name>